<name>A0ABU5TFV7_9CYAN</name>
<protein>
    <submittedName>
        <fullName evidence="1">Uncharacterized protein</fullName>
    </submittedName>
</protein>
<dbReference type="Proteomes" id="UP001301388">
    <property type="component" value="Unassembled WGS sequence"/>
</dbReference>
<dbReference type="EMBL" id="JAYGIE010000007">
    <property type="protein sequence ID" value="MEA5476563.1"/>
    <property type="molecule type" value="Genomic_DNA"/>
</dbReference>
<comment type="caution">
    <text evidence="1">The sequence shown here is derived from an EMBL/GenBank/DDBJ whole genome shotgun (WGS) entry which is preliminary data.</text>
</comment>
<accession>A0ABU5TFV7</accession>
<evidence type="ECO:0000313" key="2">
    <source>
        <dbReference type="Proteomes" id="UP001301388"/>
    </source>
</evidence>
<organism evidence="1 2">
    <name type="scientific">Pseudanabaena galeata UHCC 0370</name>
    <dbReference type="NCBI Taxonomy" id="3110310"/>
    <lineage>
        <taxon>Bacteria</taxon>
        <taxon>Bacillati</taxon>
        <taxon>Cyanobacteriota</taxon>
        <taxon>Cyanophyceae</taxon>
        <taxon>Pseudanabaenales</taxon>
        <taxon>Pseudanabaenaceae</taxon>
        <taxon>Pseudanabaena</taxon>
    </lineage>
</organism>
<sequence length="64" mass="6833">MLARVWSASILGIDAIQVGVEVDVSGGLPGITLVGLLIPQFKKVENGLKLPSKMQATHFLCERS</sequence>
<evidence type="ECO:0000313" key="1">
    <source>
        <dbReference type="EMBL" id="MEA5476563.1"/>
    </source>
</evidence>
<reference evidence="1 2" key="1">
    <citation type="submission" date="2023-12" db="EMBL/GenBank/DDBJ databases">
        <title>Baltic Sea Cyanobacteria.</title>
        <authorList>
            <person name="Delbaje E."/>
            <person name="Fewer D.P."/>
            <person name="Shishido T.K."/>
        </authorList>
    </citation>
    <scope>NUCLEOTIDE SEQUENCE [LARGE SCALE GENOMIC DNA]</scope>
    <source>
        <strain evidence="1 2">UHCC 0370</strain>
    </source>
</reference>
<proteinExistence type="predicted"/>
<keyword evidence="2" id="KW-1185">Reference proteome</keyword>
<gene>
    <name evidence="1" type="ORF">VB774_02920</name>
</gene>